<reference evidence="2" key="2">
    <citation type="submission" date="2015-01" db="EMBL/GenBank/DDBJ databases">
        <title>Evolutionary Origins and Diversification of the Mycorrhizal Mutualists.</title>
        <authorList>
            <consortium name="DOE Joint Genome Institute"/>
            <consortium name="Mycorrhizal Genomics Consortium"/>
            <person name="Kohler A."/>
            <person name="Kuo A."/>
            <person name="Nagy L.G."/>
            <person name="Floudas D."/>
            <person name="Copeland A."/>
            <person name="Barry K.W."/>
            <person name="Cichocki N."/>
            <person name="Veneault-Fourrey C."/>
            <person name="LaButti K."/>
            <person name="Lindquist E.A."/>
            <person name="Lipzen A."/>
            <person name="Lundell T."/>
            <person name="Morin E."/>
            <person name="Murat C."/>
            <person name="Riley R."/>
            <person name="Ohm R."/>
            <person name="Sun H."/>
            <person name="Tunlid A."/>
            <person name="Henrissat B."/>
            <person name="Grigoriev I.V."/>
            <person name="Hibbett D.S."/>
            <person name="Martin F."/>
        </authorList>
    </citation>
    <scope>NUCLEOTIDE SEQUENCE [LARGE SCALE GENOMIC DNA]</scope>
    <source>
        <strain evidence="2">Zn</strain>
    </source>
</reference>
<evidence type="ECO:0008006" key="3">
    <source>
        <dbReference type="Google" id="ProtNLM"/>
    </source>
</evidence>
<evidence type="ECO:0000313" key="1">
    <source>
        <dbReference type="EMBL" id="KIM94599.1"/>
    </source>
</evidence>
<accession>A0A0C3GTJ9</accession>
<evidence type="ECO:0000313" key="2">
    <source>
        <dbReference type="Proteomes" id="UP000054321"/>
    </source>
</evidence>
<organism evidence="1 2">
    <name type="scientific">Oidiodendron maius (strain Zn)</name>
    <dbReference type="NCBI Taxonomy" id="913774"/>
    <lineage>
        <taxon>Eukaryota</taxon>
        <taxon>Fungi</taxon>
        <taxon>Dikarya</taxon>
        <taxon>Ascomycota</taxon>
        <taxon>Pezizomycotina</taxon>
        <taxon>Leotiomycetes</taxon>
        <taxon>Leotiomycetes incertae sedis</taxon>
        <taxon>Myxotrichaceae</taxon>
        <taxon>Oidiodendron</taxon>
    </lineage>
</organism>
<dbReference type="HOGENOM" id="CLU_131085_0_0_1"/>
<reference evidence="1 2" key="1">
    <citation type="submission" date="2014-04" db="EMBL/GenBank/DDBJ databases">
        <authorList>
            <consortium name="DOE Joint Genome Institute"/>
            <person name="Kuo A."/>
            <person name="Martino E."/>
            <person name="Perotto S."/>
            <person name="Kohler A."/>
            <person name="Nagy L.G."/>
            <person name="Floudas D."/>
            <person name="Copeland A."/>
            <person name="Barry K.W."/>
            <person name="Cichocki N."/>
            <person name="Veneault-Fourrey C."/>
            <person name="LaButti K."/>
            <person name="Lindquist E.A."/>
            <person name="Lipzen A."/>
            <person name="Lundell T."/>
            <person name="Morin E."/>
            <person name="Murat C."/>
            <person name="Sun H."/>
            <person name="Tunlid A."/>
            <person name="Henrissat B."/>
            <person name="Grigoriev I.V."/>
            <person name="Hibbett D.S."/>
            <person name="Martin F."/>
            <person name="Nordberg H.P."/>
            <person name="Cantor M.N."/>
            <person name="Hua S.X."/>
        </authorList>
    </citation>
    <scope>NUCLEOTIDE SEQUENCE [LARGE SCALE GENOMIC DNA]</scope>
    <source>
        <strain evidence="1 2">Zn</strain>
    </source>
</reference>
<dbReference type="EMBL" id="KN832889">
    <property type="protein sequence ID" value="KIM94599.1"/>
    <property type="molecule type" value="Genomic_DNA"/>
</dbReference>
<dbReference type="AlphaFoldDB" id="A0A0C3GTJ9"/>
<dbReference type="InParanoid" id="A0A0C3GTJ9"/>
<dbReference type="Gene3D" id="3.30.160.20">
    <property type="match status" value="1"/>
</dbReference>
<protein>
    <recommendedName>
        <fullName evidence="3">DRBM domain-containing protein</fullName>
    </recommendedName>
</protein>
<sequence>MPSSVYGSSAATWQERLEEKCREAQIHSPVFQIISDRRGGRTAWSSTVTVQGQNINARYWYDAQYINNSKEDAAEVALKRLIGMS</sequence>
<name>A0A0C3GTJ9_OIDMZ</name>
<dbReference type="PANTHER" id="PTHR42030">
    <property type="entry name" value="DRBM DOMAIN-CONTAINING PROTEIN"/>
    <property type="match status" value="1"/>
</dbReference>
<keyword evidence="2" id="KW-1185">Reference proteome</keyword>
<dbReference type="Proteomes" id="UP000054321">
    <property type="component" value="Unassembled WGS sequence"/>
</dbReference>
<feature type="non-terminal residue" evidence="1">
    <location>
        <position position="85"/>
    </location>
</feature>
<dbReference type="SUPFAM" id="SSF54768">
    <property type="entry name" value="dsRNA-binding domain-like"/>
    <property type="match status" value="1"/>
</dbReference>
<dbReference type="PANTHER" id="PTHR42030:SF1">
    <property type="entry name" value="DRBM DOMAIN-CONTAINING PROTEIN"/>
    <property type="match status" value="1"/>
</dbReference>
<dbReference type="OrthoDB" id="5418749at2759"/>
<gene>
    <name evidence="1" type="ORF">OIDMADRAFT_87799</name>
</gene>
<proteinExistence type="predicted"/>